<proteinExistence type="predicted"/>
<dbReference type="AlphaFoldDB" id="A0A1Y1YSW2"/>
<dbReference type="Proteomes" id="UP000193144">
    <property type="component" value="Unassembled WGS sequence"/>
</dbReference>
<protein>
    <submittedName>
        <fullName evidence="2">Uncharacterized protein</fullName>
    </submittedName>
</protein>
<feature type="region of interest" description="Disordered" evidence="1">
    <location>
        <begin position="1"/>
        <end position="22"/>
    </location>
</feature>
<sequence length="132" mass="14944">MAVSRTRSAATKAEEDSSESPKDLAIHEVEYTIEEAVGLATSLACAQEFRWIHTPWFMPALPESTMAKITKLLDGKFRDRRGRYLTPKHAMALGYLGNAFPKEKTPNLYVVFPHLEKDMTEAHEIIEGYLEC</sequence>
<evidence type="ECO:0000313" key="3">
    <source>
        <dbReference type="Proteomes" id="UP000193144"/>
    </source>
</evidence>
<comment type="caution">
    <text evidence="2">The sequence shown here is derived from an EMBL/GenBank/DDBJ whole genome shotgun (WGS) entry which is preliminary data.</text>
</comment>
<organism evidence="2 3">
    <name type="scientific">Clohesyomyces aquaticus</name>
    <dbReference type="NCBI Taxonomy" id="1231657"/>
    <lineage>
        <taxon>Eukaryota</taxon>
        <taxon>Fungi</taxon>
        <taxon>Dikarya</taxon>
        <taxon>Ascomycota</taxon>
        <taxon>Pezizomycotina</taxon>
        <taxon>Dothideomycetes</taxon>
        <taxon>Pleosporomycetidae</taxon>
        <taxon>Pleosporales</taxon>
        <taxon>Lindgomycetaceae</taxon>
        <taxon>Clohesyomyces</taxon>
    </lineage>
</organism>
<keyword evidence="3" id="KW-1185">Reference proteome</keyword>
<gene>
    <name evidence="2" type="ORF">BCR34DRAFT_606185</name>
</gene>
<evidence type="ECO:0000256" key="1">
    <source>
        <dbReference type="SAM" id="MobiDB-lite"/>
    </source>
</evidence>
<dbReference type="EMBL" id="MCFA01000180">
    <property type="protein sequence ID" value="ORY00665.1"/>
    <property type="molecule type" value="Genomic_DNA"/>
</dbReference>
<name>A0A1Y1YSW2_9PLEO</name>
<accession>A0A1Y1YSW2</accession>
<reference evidence="2 3" key="1">
    <citation type="submission" date="2016-07" db="EMBL/GenBank/DDBJ databases">
        <title>Pervasive Adenine N6-methylation of Active Genes in Fungi.</title>
        <authorList>
            <consortium name="DOE Joint Genome Institute"/>
            <person name="Mondo S.J."/>
            <person name="Dannebaum R.O."/>
            <person name="Kuo R.C."/>
            <person name="Labutti K."/>
            <person name="Haridas S."/>
            <person name="Kuo A."/>
            <person name="Salamov A."/>
            <person name="Ahrendt S.R."/>
            <person name="Lipzen A."/>
            <person name="Sullivan W."/>
            <person name="Andreopoulos W.B."/>
            <person name="Clum A."/>
            <person name="Lindquist E."/>
            <person name="Daum C."/>
            <person name="Ramamoorthy G.K."/>
            <person name="Gryganskyi A."/>
            <person name="Culley D."/>
            <person name="Magnuson J.K."/>
            <person name="James T.Y."/>
            <person name="O'Malley M.A."/>
            <person name="Stajich J.E."/>
            <person name="Spatafora J.W."/>
            <person name="Visel A."/>
            <person name="Grigoriev I.V."/>
        </authorList>
    </citation>
    <scope>NUCLEOTIDE SEQUENCE [LARGE SCALE GENOMIC DNA]</scope>
    <source>
        <strain evidence="2 3">CBS 115471</strain>
    </source>
</reference>
<evidence type="ECO:0000313" key="2">
    <source>
        <dbReference type="EMBL" id="ORY00665.1"/>
    </source>
</evidence>
<feature type="compositionally biased region" description="Basic and acidic residues" evidence="1">
    <location>
        <begin position="12"/>
        <end position="22"/>
    </location>
</feature>